<name>A0A6J7VHA6_9ZZZZ</name>
<protein>
    <submittedName>
        <fullName evidence="4">Unannotated protein</fullName>
    </submittedName>
</protein>
<reference evidence="4" key="1">
    <citation type="submission" date="2020-05" db="EMBL/GenBank/DDBJ databases">
        <authorList>
            <person name="Chiriac C."/>
            <person name="Salcher M."/>
            <person name="Ghai R."/>
            <person name="Kavagutti S V."/>
        </authorList>
    </citation>
    <scope>NUCLEOTIDE SEQUENCE</scope>
</reference>
<accession>A0A6J7VHA6</accession>
<organism evidence="4">
    <name type="scientific">freshwater metagenome</name>
    <dbReference type="NCBI Taxonomy" id="449393"/>
    <lineage>
        <taxon>unclassified sequences</taxon>
        <taxon>metagenomes</taxon>
        <taxon>ecological metagenomes</taxon>
    </lineage>
</organism>
<evidence type="ECO:0000313" key="3">
    <source>
        <dbReference type="EMBL" id="CAB4987793.1"/>
    </source>
</evidence>
<dbReference type="EMBL" id="CAFBOK010000124">
    <property type="protein sequence ID" value="CAB4987793.1"/>
    <property type="molecule type" value="Genomic_DNA"/>
</dbReference>
<evidence type="ECO:0000313" key="4">
    <source>
        <dbReference type="EMBL" id="CAB5078394.1"/>
    </source>
</evidence>
<dbReference type="EMBL" id="CAEZXY010000020">
    <property type="protein sequence ID" value="CAB4703470.1"/>
    <property type="molecule type" value="Genomic_DNA"/>
</dbReference>
<evidence type="ECO:0000313" key="2">
    <source>
        <dbReference type="EMBL" id="CAB4815478.1"/>
    </source>
</evidence>
<dbReference type="EMBL" id="CAFAAM010000231">
    <property type="protein sequence ID" value="CAB4815478.1"/>
    <property type="molecule type" value="Genomic_DNA"/>
</dbReference>
<dbReference type="AlphaFoldDB" id="A0A6J7VHA6"/>
<proteinExistence type="predicted"/>
<evidence type="ECO:0000313" key="1">
    <source>
        <dbReference type="EMBL" id="CAB4703470.1"/>
    </source>
</evidence>
<dbReference type="EMBL" id="CAFBRD010000106">
    <property type="protein sequence ID" value="CAB5078394.1"/>
    <property type="molecule type" value="Genomic_DNA"/>
</dbReference>
<sequence length="100" mass="11461">MEALTNNERLEEGRLDTLRLRPDHGVVNWNFSPSEDCQSFFDENRLNCRLNRQSLCRVRWKEGESGCIVAFWWKVEGNNGSEELVGYLQKDAGAVAGIDL</sequence>
<gene>
    <name evidence="1" type="ORF">UFOPK2624_00682</name>
    <name evidence="2" type="ORF">UFOPK3010_01419</name>
    <name evidence="3" type="ORF">UFOPK3927_01121</name>
    <name evidence="4" type="ORF">UFOPK4371_01541</name>
</gene>